<dbReference type="STRING" id="499555.BJL86_2516"/>
<dbReference type="PANTHER" id="PTHR30055">
    <property type="entry name" value="HTH-TYPE TRANSCRIPTIONAL REGULATOR RUTR"/>
    <property type="match status" value="1"/>
</dbReference>
<dbReference type="Gene3D" id="1.10.357.10">
    <property type="entry name" value="Tetracycline Repressor, domain 2"/>
    <property type="match status" value="1"/>
</dbReference>
<dbReference type="GO" id="GO:0000976">
    <property type="term" value="F:transcription cis-regulatory region binding"/>
    <property type="evidence" value="ECO:0007669"/>
    <property type="project" value="TreeGrafter"/>
</dbReference>
<dbReference type="Pfam" id="PF00440">
    <property type="entry name" value="TetR_N"/>
    <property type="match status" value="1"/>
</dbReference>
<evidence type="ECO:0000313" key="4">
    <source>
        <dbReference type="EMBL" id="ANI93279.1"/>
    </source>
</evidence>
<sequence length="221" mass="24398">MVETSQRSSDGRRWRGVYPGDRKAERRFKLIESGLDLLAAEGPGAVTMRGVCRRAGLTERYFYESFDNRDKFLVQIFDLVVEDAEATLQEAVASMPPQPPDAISHIASAFTDFLVEDPRRGEILFVQSVTSELYPRGRELIGRFTAIVGGLKDAFAAAGGNLSRNDELTARWDPLALFGGLAFVYQDWLLDPKGVSAEDVSAYIAYLISIVARVDFPGPAD</sequence>
<dbReference type="EMBL" id="CP015961">
    <property type="protein sequence ID" value="ANI93279.1"/>
    <property type="molecule type" value="Genomic_DNA"/>
</dbReference>
<evidence type="ECO:0000259" key="3">
    <source>
        <dbReference type="PROSITE" id="PS50977"/>
    </source>
</evidence>
<feature type="domain" description="HTH tetR-type" evidence="3">
    <location>
        <begin position="24"/>
        <end position="84"/>
    </location>
</feature>
<feature type="DNA-binding region" description="H-T-H motif" evidence="2">
    <location>
        <begin position="47"/>
        <end position="66"/>
    </location>
</feature>
<dbReference type="Proteomes" id="UP000186104">
    <property type="component" value="Chromosome"/>
</dbReference>
<dbReference type="RefSeq" id="WP_067477747.1">
    <property type="nucleotide sequence ID" value="NZ_CP015961.1"/>
</dbReference>
<dbReference type="InterPro" id="IPR009057">
    <property type="entry name" value="Homeodomain-like_sf"/>
</dbReference>
<evidence type="ECO:0000313" key="5">
    <source>
        <dbReference type="Proteomes" id="UP000186104"/>
    </source>
</evidence>
<evidence type="ECO:0000256" key="1">
    <source>
        <dbReference type="ARBA" id="ARBA00023125"/>
    </source>
</evidence>
<proteinExistence type="predicted"/>
<reference evidence="4 5" key="1">
    <citation type="submission" date="2016-06" db="EMBL/GenBank/DDBJ databases">
        <title>Complete genome sequence of a saline-alkali tolerant type strain Dietzia timorensis ID05-A0528T.</title>
        <authorList>
            <person name="Wu X."/>
        </authorList>
    </citation>
    <scope>NUCLEOTIDE SEQUENCE [LARGE SCALE GENOMIC DNA]</scope>
    <source>
        <strain evidence="4 5">ID05-A0528</strain>
    </source>
</reference>
<keyword evidence="5" id="KW-1185">Reference proteome</keyword>
<protein>
    <recommendedName>
        <fullName evidence="3">HTH tetR-type domain-containing protein</fullName>
    </recommendedName>
</protein>
<dbReference type="PROSITE" id="PS50977">
    <property type="entry name" value="HTH_TETR_2"/>
    <property type="match status" value="1"/>
</dbReference>
<dbReference type="SUPFAM" id="SSF46689">
    <property type="entry name" value="Homeodomain-like"/>
    <property type="match status" value="1"/>
</dbReference>
<evidence type="ECO:0000256" key="2">
    <source>
        <dbReference type="PROSITE-ProRule" id="PRU00335"/>
    </source>
</evidence>
<accession>A0A173LNQ5</accession>
<name>A0A173LNQ5_9ACTN</name>
<dbReference type="PANTHER" id="PTHR30055:SF209">
    <property type="entry name" value="POSSIBLE TRANSCRIPTIONAL REGULATORY PROTEIN (PROBABLY TETR-FAMILY)"/>
    <property type="match status" value="1"/>
</dbReference>
<dbReference type="KEGG" id="dtm:BJL86_2516"/>
<organism evidence="4 5">
    <name type="scientific">Dietzia timorensis</name>
    <dbReference type="NCBI Taxonomy" id="499555"/>
    <lineage>
        <taxon>Bacteria</taxon>
        <taxon>Bacillati</taxon>
        <taxon>Actinomycetota</taxon>
        <taxon>Actinomycetes</taxon>
        <taxon>Mycobacteriales</taxon>
        <taxon>Dietziaceae</taxon>
        <taxon>Dietzia</taxon>
    </lineage>
</organism>
<dbReference type="InterPro" id="IPR050109">
    <property type="entry name" value="HTH-type_TetR-like_transc_reg"/>
</dbReference>
<dbReference type="OrthoDB" id="3783612at2"/>
<dbReference type="InterPro" id="IPR001647">
    <property type="entry name" value="HTH_TetR"/>
</dbReference>
<keyword evidence="1 2" id="KW-0238">DNA-binding</keyword>
<dbReference type="GO" id="GO:0003700">
    <property type="term" value="F:DNA-binding transcription factor activity"/>
    <property type="evidence" value="ECO:0007669"/>
    <property type="project" value="TreeGrafter"/>
</dbReference>
<gene>
    <name evidence="4" type="ORF">BJL86_2516</name>
</gene>
<dbReference type="AlphaFoldDB" id="A0A173LNQ5"/>